<organism evidence="1 2">
    <name type="scientific">Variimorphobacter saccharofermentans</name>
    <dbReference type="NCBI Taxonomy" id="2755051"/>
    <lineage>
        <taxon>Bacteria</taxon>
        <taxon>Bacillati</taxon>
        <taxon>Bacillota</taxon>
        <taxon>Clostridia</taxon>
        <taxon>Lachnospirales</taxon>
        <taxon>Lachnospiraceae</taxon>
        <taxon>Variimorphobacter</taxon>
    </lineage>
</organism>
<keyword evidence="2" id="KW-1185">Reference proteome</keyword>
<dbReference type="Pfam" id="PF19848">
    <property type="entry name" value="DUF6323"/>
    <property type="match status" value="1"/>
</dbReference>
<proteinExistence type="predicted"/>
<reference evidence="1 2" key="1">
    <citation type="submission" date="2020-07" db="EMBL/GenBank/DDBJ databases">
        <title>Characterization and genome sequencing of isolate MD1, a novel member within the family Lachnospiraceae.</title>
        <authorList>
            <person name="Rettenmaier R."/>
            <person name="Di Bello L."/>
            <person name="Zinser C."/>
            <person name="Scheitz K."/>
            <person name="Liebl W."/>
            <person name="Zverlov V."/>
        </authorList>
    </citation>
    <scope>NUCLEOTIDE SEQUENCE [LARGE SCALE GENOMIC DNA]</scope>
    <source>
        <strain evidence="1 2">MD1</strain>
    </source>
</reference>
<evidence type="ECO:0000313" key="1">
    <source>
        <dbReference type="EMBL" id="MBB2182487.1"/>
    </source>
</evidence>
<evidence type="ECO:0000313" key="2">
    <source>
        <dbReference type="Proteomes" id="UP000574276"/>
    </source>
</evidence>
<protein>
    <submittedName>
        <fullName evidence="1">Uncharacterized protein</fullName>
    </submittedName>
</protein>
<dbReference type="AlphaFoldDB" id="A0A839JZ45"/>
<comment type="caution">
    <text evidence="1">The sequence shown here is derived from an EMBL/GenBank/DDBJ whole genome shotgun (WGS) entry which is preliminary data.</text>
</comment>
<dbReference type="EMBL" id="JACEGA010000001">
    <property type="protein sequence ID" value="MBB2182487.1"/>
    <property type="molecule type" value="Genomic_DNA"/>
</dbReference>
<dbReference type="InterPro" id="IPR046286">
    <property type="entry name" value="DUF6323"/>
</dbReference>
<dbReference type="Proteomes" id="UP000574276">
    <property type="component" value="Unassembled WGS sequence"/>
</dbReference>
<accession>A0A839JZ45</accession>
<dbReference type="RefSeq" id="WP_228352207.1">
    <property type="nucleotide sequence ID" value="NZ_JACEGA010000001.1"/>
</dbReference>
<name>A0A839JZ45_9FIRM</name>
<sequence>MDDHTIFDLMLVQQQKQELERVLECNKKTEKYGLVLSEKEANHLMLCRKETLAETRRVEFGEGILPKIIYYFCDSQFINQDSYADTLEQLQDIFYQFKNETQDELTDDELLSFMRKQFDEVCYGDMDYLCNTCMERYARATRSGFNNQLQSRLRDEYSLRETENEYDILSEEIRWDYGLYKAKLDDMIN</sequence>
<gene>
    <name evidence="1" type="ORF">H0486_06330</name>
</gene>